<evidence type="ECO:0000256" key="1">
    <source>
        <dbReference type="SAM" id="MobiDB-lite"/>
    </source>
</evidence>
<dbReference type="PROSITE" id="PS51257">
    <property type="entry name" value="PROKAR_LIPOPROTEIN"/>
    <property type="match status" value="1"/>
</dbReference>
<protein>
    <submittedName>
        <fullName evidence="3">Transport-associated protein</fullName>
    </submittedName>
</protein>
<dbReference type="PANTHER" id="PTHR34606:SF16">
    <property type="entry name" value="BON DOMAIN-CONTAINING PROTEIN"/>
    <property type="match status" value="1"/>
</dbReference>
<name>A0A1Q2SMI6_9GAMM</name>
<dbReference type="SMART" id="SM00749">
    <property type="entry name" value="BON"/>
    <property type="match status" value="1"/>
</dbReference>
<dbReference type="KEGG" id="ntt:TAO_0976"/>
<feature type="compositionally biased region" description="Basic and acidic residues" evidence="1">
    <location>
        <begin position="104"/>
        <end position="124"/>
    </location>
</feature>
<evidence type="ECO:0000313" key="4">
    <source>
        <dbReference type="Proteomes" id="UP000243679"/>
    </source>
</evidence>
<sequence>MKKTEKYLNLAIVTVLALSLTVGCTRVRREKPENYVSDSWITAKVRGALMKNTLINTANIQVLTYRRVVRLGGSVDDQAQADETIKIAKGILGVKSIKNKMVIKSKDNNKNSSKENNNKEHSKK</sequence>
<evidence type="ECO:0000313" key="3">
    <source>
        <dbReference type="EMBL" id="BAW80346.1"/>
    </source>
</evidence>
<dbReference type="InterPro" id="IPR051686">
    <property type="entry name" value="Lipoprotein_DolP"/>
</dbReference>
<keyword evidence="4" id="KW-1185">Reference proteome</keyword>
<dbReference type="PROSITE" id="PS50914">
    <property type="entry name" value="BON"/>
    <property type="match status" value="1"/>
</dbReference>
<accession>A0A1Q2SMI6</accession>
<dbReference type="Gene3D" id="3.30.1340.30">
    <property type="match status" value="1"/>
</dbReference>
<dbReference type="PANTHER" id="PTHR34606">
    <property type="entry name" value="BON DOMAIN-CONTAINING PROTEIN"/>
    <property type="match status" value="1"/>
</dbReference>
<evidence type="ECO:0000259" key="2">
    <source>
        <dbReference type="PROSITE" id="PS50914"/>
    </source>
</evidence>
<dbReference type="InterPro" id="IPR007055">
    <property type="entry name" value="BON_dom"/>
</dbReference>
<feature type="domain" description="BON" evidence="2">
    <location>
        <begin position="37"/>
        <end position="105"/>
    </location>
</feature>
<dbReference type="OrthoDB" id="7360581at2"/>
<dbReference type="Pfam" id="PF04972">
    <property type="entry name" value="BON"/>
    <property type="match status" value="1"/>
</dbReference>
<dbReference type="InterPro" id="IPR014004">
    <property type="entry name" value="Transpt-assoc_nodulatn_dom_bac"/>
</dbReference>
<reference evidence="3 4" key="1">
    <citation type="journal article" date="2017" name="ISME J.">
        <title>An acid-tolerant ammonia-oxidizing ?-proteobacterium from soil.</title>
        <authorList>
            <person name="Hayatsu M."/>
            <person name="Tago K."/>
            <person name="Uchiyama I."/>
            <person name="Toyoda A."/>
            <person name="Wang Y."/>
            <person name="Shimomura Y."/>
            <person name="Okubo T."/>
            <person name="Kurisu F."/>
            <person name="Hirono Y."/>
            <person name="Nonaka K."/>
            <person name="Akiyama H."/>
            <person name="Itoh T."/>
            <person name="Takami H."/>
        </authorList>
    </citation>
    <scope>NUCLEOTIDE SEQUENCE [LARGE SCALE GENOMIC DNA]</scope>
    <source>
        <strain evidence="3 4">TAO100</strain>
    </source>
</reference>
<gene>
    <name evidence="3" type="ORF">TAO_0976</name>
</gene>
<dbReference type="EMBL" id="AP014836">
    <property type="protein sequence ID" value="BAW80346.1"/>
    <property type="molecule type" value="Genomic_DNA"/>
</dbReference>
<dbReference type="Proteomes" id="UP000243679">
    <property type="component" value="Chromosome"/>
</dbReference>
<dbReference type="AlphaFoldDB" id="A0A1Q2SMI6"/>
<feature type="region of interest" description="Disordered" evidence="1">
    <location>
        <begin position="103"/>
        <end position="124"/>
    </location>
</feature>
<proteinExistence type="predicted"/>
<organism evidence="3 4">
    <name type="scientific">Candidatus Nitrosoglobus terrae</name>
    <dbReference type="NCBI Taxonomy" id="1630141"/>
    <lineage>
        <taxon>Bacteria</taxon>
        <taxon>Pseudomonadati</taxon>
        <taxon>Pseudomonadota</taxon>
        <taxon>Gammaproteobacteria</taxon>
        <taxon>Chromatiales</taxon>
        <taxon>Chromatiaceae</taxon>
        <taxon>Candidatus Nitrosoglobus</taxon>
    </lineage>
</organism>
<dbReference type="RefSeq" id="WP_096526898.1">
    <property type="nucleotide sequence ID" value="NZ_AP014836.1"/>
</dbReference>